<protein>
    <submittedName>
        <fullName evidence="5">Cytoplasmic dynein 1 intermediate chain 1</fullName>
    </submittedName>
</protein>
<dbReference type="PANTHER" id="PTHR12442">
    <property type="entry name" value="DYNEIN INTERMEDIATE CHAIN"/>
    <property type="match status" value="1"/>
</dbReference>
<reference evidence="5 6" key="1">
    <citation type="journal article" date="2022" name="Front. Cell. Infect. Microbiol.">
        <title>The Genomes of Two Strains of Taenia crassiceps the Animal Model for the Study of Human Cysticercosis.</title>
        <authorList>
            <person name="Bobes R.J."/>
            <person name="Estrada K."/>
            <person name="Rios-Valencia D.G."/>
            <person name="Calderon-Gallegos A."/>
            <person name="de la Torre P."/>
            <person name="Carrero J.C."/>
            <person name="Sanchez-Flores A."/>
            <person name="Laclette J.P."/>
        </authorList>
    </citation>
    <scope>NUCLEOTIDE SEQUENCE [LARGE SCALE GENOMIC DNA]</scope>
    <source>
        <strain evidence="5">WFUcys</strain>
    </source>
</reference>
<comment type="caution">
    <text evidence="5">The sequence shown here is derived from an EMBL/GenBank/DDBJ whole genome shotgun (WGS) entry which is preliminary data.</text>
</comment>
<dbReference type="InterPro" id="IPR036322">
    <property type="entry name" value="WD40_repeat_dom_sf"/>
</dbReference>
<gene>
    <name evidence="5" type="ORF">TcWFU_001996</name>
</gene>
<dbReference type="PANTHER" id="PTHR12442:SF22">
    <property type="entry name" value="CYTOPLASMIC DYNEIN 1 INTERMEDIATE CHAIN-RELATED"/>
    <property type="match status" value="1"/>
</dbReference>
<dbReference type="SMART" id="SM00320">
    <property type="entry name" value="WD40"/>
    <property type="match status" value="5"/>
</dbReference>
<evidence type="ECO:0000256" key="1">
    <source>
        <dbReference type="ARBA" id="ARBA00004496"/>
    </source>
</evidence>
<dbReference type="EMBL" id="JAKROA010000010">
    <property type="protein sequence ID" value="KAL5104856.1"/>
    <property type="molecule type" value="Genomic_DNA"/>
</dbReference>
<accession>A0ABR4Q5C1</accession>
<organism evidence="5 6">
    <name type="scientific">Taenia crassiceps</name>
    <dbReference type="NCBI Taxonomy" id="6207"/>
    <lineage>
        <taxon>Eukaryota</taxon>
        <taxon>Metazoa</taxon>
        <taxon>Spiralia</taxon>
        <taxon>Lophotrochozoa</taxon>
        <taxon>Platyhelminthes</taxon>
        <taxon>Cestoda</taxon>
        <taxon>Eucestoda</taxon>
        <taxon>Cyclophyllidea</taxon>
        <taxon>Taeniidae</taxon>
        <taxon>Taenia</taxon>
    </lineage>
</organism>
<evidence type="ECO:0000256" key="3">
    <source>
        <dbReference type="ARBA" id="ARBA00022574"/>
    </source>
</evidence>
<dbReference type="SUPFAM" id="SSF50978">
    <property type="entry name" value="WD40 repeat-like"/>
    <property type="match status" value="1"/>
</dbReference>
<dbReference type="Gene3D" id="2.130.10.10">
    <property type="entry name" value="YVTN repeat-like/Quinoprotein amine dehydrogenase"/>
    <property type="match status" value="2"/>
</dbReference>
<keyword evidence="6" id="KW-1185">Reference proteome</keyword>
<keyword evidence="4" id="KW-0677">Repeat</keyword>
<keyword evidence="2" id="KW-0963">Cytoplasm</keyword>
<evidence type="ECO:0000256" key="4">
    <source>
        <dbReference type="ARBA" id="ARBA00022737"/>
    </source>
</evidence>
<dbReference type="Pfam" id="PF00400">
    <property type="entry name" value="WD40"/>
    <property type="match status" value="2"/>
</dbReference>
<sequence>MSGVDRKAELARKKAKLAALREERLRKEENQNKILPTSFNLSTVDSISVDGILKELGVASSIGTNGRLDHDELGKSASSINSNSIKSASAKVIIVRVQTDQEYLPKVNSPTIERWNDDASRTFLGLQSFEWDDEIGAIPYNENDSNLPEVTQFIRSLELNKSVRFDHSETPVKSVPPRELTEEEKQAAMETESFHEFFSRTSRIVQRALEEPNDIFFDYSGAEREEDAQGKQLMKYVGDFYDKAYVPGGGRGSVVALDWSAVHPELLLAAYQTQARESSNFGDSNGVGEGSCCCIWNLKYRQTAPEYVFTYRVDITAATLTELHPSLVIGGTRGGQIVLWDSRVNRRTPVQMTHLAGDGAAHVEAICGLAVTGTRNANSLASVSSEGRLCAWTLDMLGAPIETLDLTPSFNTSVSSGGMKRSSNPITPTCLAFLPGPDASRFLVGSQDGSVYAGSRHGKNAGLTTQFEGHKAPVTGVSVLAGTEVAAISEDVAVTMTNGVEGPLFVTTGMDCSVRLWSVRESPAYPLLSYEDRNDYFVGCDASPIHPGLFATTDLSGSLDFWSLNSDYEIPTASTQVEGDALLNRCRFHKKGFHLAVGGDDGRVRLFELHENLAMPKPDEHVQLNRLVRKLSSSAAEEYDVQNHTWRYGHIR</sequence>
<evidence type="ECO:0000313" key="5">
    <source>
        <dbReference type="EMBL" id="KAL5104856.1"/>
    </source>
</evidence>
<comment type="subcellular location">
    <subcellularLocation>
        <location evidence="1">Cytoplasm</location>
    </subcellularLocation>
</comment>
<keyword evidence="3" id="KW-0853">WD repeat</keyword>
<evidence type="ECO:0000256" key="2">
    <source>
        <dbReference type="ARBA" id="ARBA00022490"/>
    </source>
</evidence>
<dbReference type="InterPro" id="IPR001680">
    <property type="entry name" value="WD40_rpt"/>
</dbReference>
<name>A0ABR4Q5C1_9CEST</name>
<dbReference type="InterPro" id="IPR015943">
    <property type="entry name" value="WD40/YVTN_repeat-like_dom_sf"/>
</dbReference>
<dbReference type="InterPro" id="IPR050687">
    <property type="entry name" value="Dynein_IC"/>
</dbReference>
<dbReference type="Proteomes" id="UP001651158">
    <property type="component" value="Unassembled WGS sequence"/>
</dbReference>
<evidence type="ECO:0000313" key="6">
    <source>
        <dbReference type="Proteomes" id="UP001651158"/>
    </source>
</evidence>
<proteinExistence type="predicted"/>